<sequence>MAVVAERFPVMVAVERFPAVVMTGKFPVVVEMVSSEGFDFAGVEAGEIKRQHRIMALEICCCVEFTGPLVAIVGLFMNSGVTLFSLAVSALQSLRIHVLDEMSEENEVELLHMYRRDRLILLKYLLSGTLIKKAVMPAGAVSLDDVDLHQVSVDFVLNSVKMVCGMLELLEAIRDYHDSTGYPHMNMKLMEFDDRIHQENNQQPNASSSLNTIDYYLDDHSGSNAITSAQSMSYAKLAGLQPIYGLCKLNI</sequence>
<evidence type="ECO:0000313" key="1">
    <source>
        <dbReference type="EMBL" id="KAI3708637.1"/>
    </source>
</evidence>
<gene>
    <name evidence="1" type="ORF">L2E82_37943</name>
</gene>
<protein>
    <submittedName>
        <fullName evidence="1">Uncharacterized protein</fullName>
    </submittedName>
</protein>
<comment type="caution">
    <text evidence="1">The sequence shown here is derived from an EMBL/GenBank/DDBJ whole genome shotgun (WGS) entry which is preliminary data.</text>
</comment>
<dbReference type="EMBL" id="CM042015">
    <property type="protein sequence ID" value="KAI3708637.1"/>
    <property type="molecule type" value="Genomic_DNA"/>
</dbReference>
<accession>A0ACB9AEL1</accession>
<proteinExistence type="predicted"/>
<name>A0ACB9AEL1_CICIN</name>
<keyword evidence="2" id="KW-1185">Reference proteome</keyword>
<dbReference type="Proteomes" id="UP001055811">
    <property type="component" value="Linkage Group LG07"/>
</dbReference>
<evidence type="ECO:0000313" key="2">
    <source>
        <dbReference type="Proteomes" id="UP001055811"/>
    </source>
</evidence>
<reference evidence="2" key="1">
    <citation type="journal article" date="2022" name="Mol. Ecol. Resour.">
        <title>The genomes of chicory, endive, great burdock and yacon provide insights into Asteraceae palaeo-polyploidization history and plant inulin production.</title>
        <authorList>
            <person name="Fan W."/>
            <person name="Wang S."/>
            <person name="Wang H."/>
            <person name="Wang A."/>
            <person name="Jiang F."/>
            <person name="Liu H."/>
            <person name="Zhao H."/>
            <person name="Xu D."/>
            <person name="Zhang Y."/>
        </authorList>
    </citation>
    <scope>NUCLEOTIDE SEQUENCE [LARGE SCALE GENOMIC DNA]</scope>
    <source>
        <strain evidence="2">cv. Punajuju</strain>
    </source>
</reference>
<organism evidence="1 2">
    <name type="scientific">Cichorium intybus</name>
    <name type="common">Chicory</name>
    <dbReference type="NCBI Taxonomy" id="13427"/>
    <lineage>
        <taxon>Eukaryota</taxon>
        <taxon>Viridiplantae</taxon>
        <taxon>Streptophyta</taxon>
        <taxon>Embryophyta</taxon>
        <taxon>Tracheophyta</taxon>
        <taxon>Spermatophyta</taxon>
        <taxon>Magnoliopsida</taxon>
        <taxon>eudicotyledons</taxon>
        <taxon>Gunneridae</taxon>
        <taxon>Pentapetalae</taxon>
        <taxon>asterids</taxon>
        <taxon>campanulids</taxon>
        <taxon>Asterales</taxon>
        <taxon>Asteraceae</taxon>
        <taxon>Cichorioideae</taxon>
        <taxon>Cichorieae</taxon>
        <taxon>Cichoriinae</taxon>
        <taxon>Cichorium</taxon>
    </lineage>
</organism>
<reference evidence="1 2" key="2">
    <citation type="journal article" date="2022" name="Mol. Ecol. Resour.">
        <title>The genomes of chicory, endive, great burdock and yacon provide insights into Asteraceae paleo-polyploidization history and plant inulin production.</title>
        <authorList>
            <person name="Fan W."/>
            <person name="Wang S."/>
            <person name="Wang H."/>
            <person name="Wang A."/>
            <person name="Jiang F."/>
            <person name="Liu H."/>
            <person name="Zhao H."/>
            <person name="Xu D."/>
            <person name="Zhang Y."/>
        </authorList>
    </citation>
    <scope>NUCLEOTIDE SEQUENCE [LARGE SCALE GENOMIC DNA]</scope>
    <source>
        <strain evidence="2">cv. Punajuju</strain>
        <tissue evidence="1">Leaves</tissue>
    </source>
</reference>